<dbReference type="PATRIC" id="fig|1114856.3.peg.4261"/>
<keyword evidence="3" id="KW-1185">Reference proteome</keyword>
<protein>
    <submittedName>
        <fullName evidence="2">Uncharacterized protein</fullName>
    </submittedName>
</protein>
<feature type="region of interest" description="Disordered" evidence="1">
    <location>
        <begin position="75"/>
        <end position="176"/>
    </location>
</feature>
<reference evidence="2 3" key="1">
    <citation type="journal article" date="2014" name="PLoS Genet.">
        <title>Phylogenetically driven sequencing of extremely halophilic archaea reveals strategies for static and dynamic osmo-response.</title>
        <authorList>
            <person name="Becker E.A."/>
            <person name="Seitzer P.M."/>
            <person name="Tritt A."/>
            <person name="Larsen D."/>
            <person name="Krusor M."/>
            <person name="Yao A.I."/>
            <person name="Wu D."/>
            <person name="Madern D."/>
            <person name="Eisen J.A."/>
            <person name="Darling A.E."/>
            <person name="Facciotti M.T."/>
        </authorList>
    </citation>
    <scope>NUCLEOTIDE SEQUENCE [LARGE SCALE GENOMIC DNA]</scope>
    <source>
        <strain evidence="2 3">GA33</strain>
    </source>
</reference>
<dbReference type="AlphaFoldDB" id="L9VJN3"/>
<organism evidence="2 3">
    <name type="scientific">Natronorubrum tibetense GA33</name>
    <dbReference type="NCBI Taxonomy" id="1114856"/>
    <lineage>
        <taxon>Archaea</taxon>
        <taxon>Methanobacteriati</taxon>
        <taxon>Methanobacteriota</taxon>
        <taxon>Stenosarchaea group</taxon>
        <taxon>Halobacteria</taxon>
        <taxon>Halobacteriales</taxon>
        <taxon>Natrialbaceae</taxon>
        <taxon>Natronorubrum</taxon>
    </lineage>
</organism>
<feature type="compositionally biased region" description="Low complexity" evidence="1">
    <location>
        <begin position="125"/>
        <end position="136"/>
    </location>
</feature>
<sequence length="176" mass="18962">MCARFTDADVGKRVETAAGESIGVVTMTGNETAYVELEGGVTDSIKAVLDWNADTDNIVPIGGAVVREVTADVVRLEGKNARTTDTDTDPVFDRDESAGHEGEERDQRAAGEQRDETDGEETGETEAAGEGRSGEAMEPETDEMTESGAERHPESEDRPPEGDRTVTKDRGEEEDR</sequence>
<dbReference type="OrthoDB" id="229248at2157"/>
<feature type="compositionally biased region" description="Basic and acidic residues" evidence="1">
    <location>
        <begin position="148"/>
        <end position="176"/>
    </location>
</feature>
<name>L9VJN3_9EURY</name>
<evidence type="ECO:0000313" key="2">
    <source>
        <dbReference type="EMBL" id="ELY37281.1"/>
    </source>
</evidence>
<evidence type="ECO:0000256" key="1">
    <source>
        <dbReference type="SAM" id="MobiDB-lite"/>
    </source>
</evidence>
<comment type="caution">
    <text evidence="2">The sequence shown here is derived from an EMBL/GenBank/DDBJ whole genome shotgun (WGS) entry which is preliminary data.</text>
</comment>
<feature type="compositionally biased region" description="Basic and acidic residues" evidence="1">
    <location>
        <begin position="75"/>
        <end position="116"/>
    </location>
</feature>
<dbReference type="eggNOG" id="arCOG08931">
    <property type="taxonomic scope" value="Archaea"/>
</dbReference>
<dbReference type="EMBL" id="AOHW01000048">
    <property type="protein sequence ID" value="ELY37281.1"/>
    <property type="molecule type" value="Genomic_DNA"/>
</dbReference>
<gene>
    <name evidence="2" type="ORF">C496_20640</name>
</gene>
<accession>L9VJN3</accession>
<proteinExistence type="predicted"/>
<dbReference type="Proteomes" id="UP000011599">
    <property type="component" value="Unassembled WGS sequence"/>
</dbReference>
<dbReference type="STRING" id="1114856.GCA_000383975_00604"/>
<dbReference type="RefSeq" id="WP_006092301.1">
    <property type="nucleotide sequence ID" value="NZ_AOHW01000048.1"/>
</dbReference>
<evidence type="ECO:0000313" key="3">
    <source>
        <dbReference type="Proteomes" id="UP000011599"/>
    </source>
</evidence>